<dbReference type="GO" id="GO:0046872">
    <property type="term" value="F:metal ion binding"/>
    <property type="evidence" value="ECO:0007669"/>
    <property type="project" value="UniProtKB-KW"/>
</dbReference>
<proteinExistence type="predicted"/>
<comment type="caution">
    <text evidence="2">The sequence shown here is derived from an EMBL/GenBank/DDBJ whole genome shotgun (WGS) entry which is preliminary data.</text>
</comment>
<evidence type="ECO:0000313" key="3">
    <source>
        <dbReference type="Proteomes" id="UP000799444"/>
    </source>
</evidence>
<dbReference type="Gene3D" id="3.30.460.10">
    <property type="entry name" value="Beta Polymerase, domain 2"/>
    <property type="match status" value="1"/>
</dbReference>
<evidence type="ECO:0000313" key="2">
    <source>
        <dbReference type="EMBL" id="KAF2729000.1"/>
    </source>
</evidence>
<feature type="non-terminal residue" evidence="2">
    <location>
        <position position="1"/>
    </location>
</feature>
<dbReference type="SUPFAM" id="SSF81631">
    <property type="entry name" value="PAP/OAS1 substrate-binding domain"/>
    <property type="match status" value="1"/>
</dbReference>
<dbReference type="PANTHER" id="PTHR23092">
    <property type="entry name" value="POLY(A) RNA POLYMERASE"/>
    <property type="match status" value="1"/>
</dbReference>
<dbReference type="InterPro" id="IPR043519">
    <property type="entry name" value="NT_sf"/>
</dbReference>
<dbReference type="InterPro" id="IPR054708">
    <property type="entry name" value="MTPAP-like_central"/>
</dbReference>
<dbReference type="GO" id="GO:0003729">
    <property type="term" value="F:mRNA binding"/>
    <property type="evidence" value="ECO:0007669"/>
    <property type="project" value="TreeGrafter"/>
</dbReference>
<name>A0A9P4UY98_9PLEO</name>
<sequence length="392" mass="44737">RKPSLPGPRSVKPNLRLERLKWINDYKGVSVLPLLAPKKPKETEVPWHISMREREGKDQNEILSQEICSFHDYIRPSPLETVARKTTVKRVKNSVRAVLPDMDLEVFGSERTGLAFALSDLDLRLVADDEQTATGLPSRNVRNRLNGHLKTLERELRKQTTSYSLVAHRHARYPLVAMQHRSTGLDVQIVLSNDTAQSRDYMNRSMKEFPYLSQLYSVVKTMFDMRGLSDVFRGGFGSYSIFMMIVASLRHSPSIPSDVGQALLHFLEFWERFDTTSKGISIEPAELYDKASTQVISRTAKIKLEENKTQPPNFMLSLRDPADPTNDLGRKGFCIKHVQATCAFLLLDLRQRLEKQHTESFLASIVACIYPLQLASRRRLEAIGLTVERSRL</sequence>
<accession>A0A9P4UY98</accession>
<keyword evidence="3" id="KW-1185">Reference proteome</keyword>
<dbReference type="GO" id="GO:0005730">
    <property type="term" value="C:nucleolus"/>
    <property type="evidence" value="ECO:0007669"/>
    <property type="project" value="TreeGrafter"/>
</dbReference>
<dbReference type="Pfam" id="PF22600">
    <property type="entry name" value="MTPAP-like_central"/>
    <property type="match status" value="1"/>
</dbReference>
<feature type="domain" description="Poly(A) RNA polymerase mitochondrial-like central palm" evidence="1">
    <location>
        <begin position="63"/>
        <end position="196"/>
    </location>
</feature>
<feature type="non-terminal residue" evidence="2">
    <location>
        <position position="392"/>
    </location>
</feature>
<dbReference type="GO" id="GO:0031123">
    <property type="term" value="P:RNA 3'-end processing"/>
    <property type="evidence" value="ECO:0007669"/>
    <property type="project" value="TreeGrafter"/>
</dbReference>
<dbReference type="Gene3D" id="1.10.1410.10">
    <property type="match status" value="1"/>
</dbReference>
<reference evidence="2" key="1">
    <citation type="journal article" date="2020" name="Stud. Mycol.">
        <title>101 Dothideomycetes genomes: a test case for predicting lifestyles and emergence of pathogens.</title>
        <authorList>
            <person name="Haridas S."/>
            <person name="Albert R."/>
            <person name="Binder M."/>
            <person name="Bloem J."/>
            <person name="Labutti K."/>
            <person name="Salamov A."/>
            <person name="Andreopoulos B."/>
            <person name="Baker S."/>
            <person name="Barry K."/>
            <person name="Bills G."/>
            <person name="Bluhm B."/>
            <person name="Cannon C."/>
            <person name="Castanera R."/>
            <person name="Culley D."/>
            <person name="Daum C."/>
            <person name="Ezra D."/>
            <person name="Gonzalez J."/>
            <person name="Henrissat B."/>
            <person name="Kuo A."/>
            <person name="Liang C."/>
            <person name="Lipzen A."/>
            <person name="Lutzoni F."/>
            <person name="Magnuson J."/>
            <person name="Mondo S."/>
            <person name="Nolan M."/>
            <person name="Ohm R."/>
            <person name="Pangilinan J."/>
            <person name="Park H.-J."/>
            <person name="Ramirez L."/>
            <person name="Alfaro M."/>
            <person name="Sun H."/>
            <person name="Tritt A."/>
            <person name="Yoshinaga Y."/>
            <person name="Zwiers L.-H."/>
            <person name="Turgeon B."/>
            <person name="Goodwin S."/>
            <person name="Spatafora J."/>
            <person name="Crous P."/>
            <person name="Grigoriev I."/>
        </authorList>
    </citation>
    <scope>NUCLEOTIDE SEQUENCE</scope>
    <source>
        <strain evidence="2">CBS 125425</strain>
    </source>
</reference>
<gene>
    <name evidence="2" type="ORF">EJ04DRAFT_398863</name>
</gene>
<evidence type="ECO:0000259" key="1">
    <source>
        <dbReference type="Pfam" id="PF22600"/>
    </source>
</evidence>
<dbReference type="CDD" id="cd05402">
    <property type="entry name" value="NT_PAP_TUTase"/>
    <property type="match status" value="1"/>
</dbReference>
<dbReference type="InterPro" id="IPR045862">
    <property type="entry name" value="Trf4-like"/>
</dbReference>
<dbReference type="GO" id="GO:0031499">
    <property type="term" value="C:TRAMP complex"/>
    <property type="evidence" value="ECO:0007669"/>
    <property type="project" value="TreeGrafter"/>
</dbReference>
<dbReference type="GO" id="GO:1990817">
    <property type="term" value="F:poly(A) RNA polymerase activity"/>
    <property type="evidence" value="ECO:0007669"/>
    <property type="project" value="UniProtKB-EC"/>
</dbReference>
<dbReference type="OrthoDB" id="273917at2759"/>
<dbReference type="PANTHER" id="PTHR23092:SF15">
    <property type="entry name" value="INACTIVE NON-CANONICAL POLY(A) RNA POLYMERASE PROTEIN TRF4-2-RELATED"/>
    <property type="match status" value="1"/>
</dbReference>
<dbReference type="SUPFAM" id="SSF81301">
    <property type="entry name" value="Nucleotidyltransferase"/>
    <property type="match status" value="1"/>
</dbReference>
<dbReference type="GO" id="GO:0010605">
    <property type="term" value="P:negative regulation of macromolecule metabolic process"/>
    <property type="evidence" value="ECO:0007669"/>
    <property type="project" value="UniProtKB-ARBA"/>
</dbReference>
<dbReference type="GO" id="GO:0043634">
    <property type="term" value="P:polyadenylation-dependent ncRNA catabolic process"/>
    <property type="evidence" value="ECO:0007669"/>
    <property type="project" value="TreeGrafter"/>
</dbReference>
<organism evidence="2 3">
    <name type="scientific">Polyplosphaeria fusca</name>
    <dbReference type="NCBI Taxonomy" id="682080"/>
    <lineage>
        <taxon>Eukaryota</taxon>
        <taxon>Fungi</taxon>
        <taxon>Dikarya</taxon>
        <taxon>Ascomycota</taxon>
        <taxon>Pezizomycotina</taxon>
        <taxon>Dothideomycetes</taxon>
        <taxon>Pleosporomycetidae</taxon>
        <taxon>Pleosporales</taxon>
        <taxon>Tetraplosphaeriaceae</taxon>
        <taxon>Polyplosphaeria</taxon>
    </lineage>
</organism>
<protein>
    <submittedName>
        <fullName evidence="2">Nucleotidyltransferase</fullName>
    </submittedName>
</protein>
<dbReference type="Proteomes" id="UP000799444">
    <property type="component" value="Unassembled WGS sequence"/>
</dbReference>
<dbReference type="EMBL" id="ML996259">
    <property type="protein sequence ID" value="KAF2729000.1"/>
    <property type="molecule type" value="Genomic_DNA"/>
</dbReference>
<dbReference type="AlphaFoldDB" id="A0A9P4UY98"/>